<evidence type="ECO:0000313" key="3">
    <source>
        <dbReference type="Proteomes" id="UP000002035"/>
    </source>
</evidence>
<dbReference type="STRING" id="554155.C5FYB0"/>
<dbReference type="EMBL" id="DS995707">
    <property type="protein sequence ID" value="EEQ34508.1"/>
    <property type="molecule type" value="Genomic_DNA"/>
</dbReference>
<name>C5FYB0_ARTOC</name>
<evidence type="ECO:0000256" key="1">
    <source>
        <dbReference type="SAM" id="Coils"/>
    </source>
</evidence>
<keyword evidence="1" id="KW-0175">Coiled coil</keyword>
<proteinExistence type="predicted"/>
<protein>
    <submittedName>
        <fullName evidence="2">Uncharacterized protein</fullName>
    </submittedName>
</protein>
<dbReference type="RefSeq" id="XP_002843544.1">
    <property type="nucleotide sequence ID" value="XM_002843498.1"/>
</dbReference>
<dbReference type="GeneID" id="9227975"/>
<reference evidence="3" key="1">
    <citation type="journal article" date="2012" name="MBio">
        <title>Comparative genome analysis of Trichophyton rubrum and related dermatophytes reveals candidate genes involved in infection.</title>
        <authorList>
            <person name="Martinez D.A."/>
            <person name="Oliver B.G."/>
            <person name="Graeser Y."/>
            <person name="Goldberg J.M."/>
            <person name="Li W."/>
            <person name="Martinez-Rossi N.M."/>
            <person name="Monod M."/>
            <person name="Shelest E."/>
            <person name="Barton R.C."/>
            <person name="Birch E."/>
            <person name="Brakhage A.A."/>
            <person name="Chen Z."/>
            <person name="Gurr S.J."/>
            <person name="Heiman D."/>
            <person name="Heitman J."/>
            <person name="Kosti I."/>
            <person name="Rossi A."/>
            <person name="Saif S."/>
            <person name="Samalova M."/>
            <person name="Saunders C.W."/>
            <person name="Shea T."/>
            <person name="Summerbell R.C."/>
            <person name="Xu J."/>
            <person name="Young S."/>
            <person name="Zeng Q."/>
            <person name="Birren B.W."/>
            <person name="Cuomo C.A."/>
            <person name="White T.C."/>
        </authorList>
    </citation>
    <scope>NUCLEOTIDE SEQUENCE [LARGE SCALE GENOMIC DNA]</scope>
    <source>
        <strain evidence="3">ATCC MYA-4605 / CBS 113480</strain>
    </source>
</reference>
<gene>
    <name evidence="2" type="ORF">MCYG_07327</name>
</gene>
<dbReference type="VEuPathDB" id="FungiDB:MCYG_07327"/>
<dbReference type="HOGENOM" id="CLU_031559_1_1_1"/>
<dbReference type="Proteomes" id="UP000002035">
    <property type="component" value="Unassembled WGS sequence"/>
</dbReference>
<dbReference type="AlphaFoldDB" id="C5FYB0"/>
<feature type="coiled-coil region" evidence="1">
    <location>
        <begin position="334"/>
        <end position="361"/>
    </location>
</feature>
<accession>C5FYB0</accession>
<dbReference type="OMA" id="CHSEPGC"/>
<organism evidence="2 3">
    <name type="scientific">Arthroderma otae (strain ATCC MYA-4605 / CBS 113480)</name>
    <name type="common">Microsporum canis</name>
    <dbReference type="NCBI Taxonomy" id="554155"/>
    <lineage>
        <taxon>Eukaryota</taxon>
        <taxon>Fungi</taxon>
        <taxon>Dikarya</taxon>
        <taxon>Ascomycota</taxon>
        <taxon>Pezizomycotina</taxon>
        <taxon>Eurotiomycetes</taxon>
        <taxon>Eurotiomycetidae</taxon>
        <taxon>Onygenales</taxon>
        <taxon>Arthrodermataceae</taxon>
        <taxon>Microsporum</taxon>
    </lineage>
</organism>
<dbReference type="OrthoDB" id="426718at2759"/>
<dbReference type="InterPro" id="IPR021838">
    <property type="entry name" value="DUF3431"/>
</dbReference>
<dbReference type="PANTHER" id="PTHR37490">
    <property type="entry name" value="EXPRESSED PROTEIN"/>
    <property type="match status" value="1"/>
</dbReference>
<dbReference type="eggNOG" id="ENOG502RYM3">
    <property type="taxonomic scope" value="Eukaryota"/>
</dbReference>
<keyword evidence="3" id="KW-1185">Reference proteome</keyword>
<sequence length="365" mass="41331">MKWSLSLRRWQSLTCLALFSFLAIYASGYYLTSIARHKTDAVHALGSHRHRITKPTGAIVPGVVEAGKKYTRTLVVASLQKENTTWVDELEHDDPNLKAAVYIVDNSTAPLTVTKNKGHEVMVYLTHIIDQYDTLTDISIFMHAHLVTWHNNDILDSNSANMVKRLRSEKIIRDGYMNLRCHSEPGCPDHIHPTTGGDDLGSIPEAAVIGKSWLELFPGTSLPKVLSQPCCAQFAVSADRIRRIPRETYIFYRDWLLETPLSDSLSGRVWEYIWQYIFAGAEELCPEDHVCYCEGYGVCFKGKSEFDYYYEMWSLGTDIQDQVNALKTENGTVVKGSEKKVQAMQAKISRLMAEMDKIKSRVLGN</sequence>
<evidence type="ECO:0000313" key="2">
    <source>
        <dbReference type="EMBL" id="EEQ34508.1"/>
    </source>
</evidence>
<dbReference type="Pfam" id="PF11913">
    <property type="entry name" value="DUF3431"/>
    <property type="match status" value="1"/>
</dbReference>
<dbReference type="PANTHER" id="PTHR37490:SF3">
    <property type="entry name" value="DUF3431 DOMAIN CONTAINING PROTEIN"/>
    <property type="match status" value="1"/>
</dbReference>